<evidence type="ECO:0000256" key="1">
    <source>
        <dbReference type="SAM" id="MobiDB-lite"/>
    </source>
</evidence>
<dbReference type="RefSeq" id="WP_351329304.1">
    <property type="nucleotide sequence ID" value="NZ_JBEPEE010000066.1"/>
</dbReference>
<keyword evidence="3" id="KW-1185">Reference proteome</keyword>
<proteinExistence type="predicted"/>
<comment type="caution">
    <text evidence="2">The sequence shown here is derived from an EMBL/GenBank/DDBJ whole genome shotgun (WGS) entry which is preliminary data.</text>
</comment>
<sequence length="189" mass="20090">MADISAVTTVVRDGPVVRPGAARSVQLYQRGNGEGVAVGDGGGSGMRRGIDALSKFKKDVDKALRAFEGAPGSPARLAEHTLSAGSFSGSNIPFHEATELHSKYEQVHERLTSLSQNLGLQIEALTLAAHAADVTYDGTEDEVRRRFWAIHSHLDQEHRTATQKDDPAEQPGNAGEHVGGKRSAGGDLQ</sequence>
<feature type="region of interest" description="Disordered" evidence="1">
    <location>
        <begin position="155"/>
        <end position="189"/>
    </location>
</feature>
<protein>
    <submittedName>
        <fullName evidence="2">Uncharacterized protein</fullName>
    </submittedName>
</protein>
<name>A0ABQ3RGH7_STRRR</name>
<organism evidence="2 3">
    <name type="scientific">Streptomyces rubradiris</name>
    <name type="common">Streptomyces achromogenes subsp. rubradiris</name>
    <dbReference type="NCBI Taxonomy" id="285531"/>
    <lineage>
        <taxon>Bacteria</taxon>
        <taxon>Bacillati</taxon>
        <taxon>Actinomycetota</taxon>
        <taxon>Actinomycetes</taxon>
        <taxon>Kitasatosporales</taxon>
        <taxon>Streptomycetaceae</taxon>
        <taxon>Streptomyces</taxon>
    </lineage>
</organism>
<evidence type="ECO:0000313" key="3">
    <source>
        <dbReference type="Proteomes" id="UP000646738"/>
    </source>
</evidence>
<feature type="compositionally biased region" description="Basic and acidic residues" evidence="1">
    <location>
        <begin position="155"/>
        <end position="167"/>
    </location>
</feature>
<evidence type="ECO:0000313" key="2">
    <source>
        <dbReference type="EMBL" id="GHI54964.1"/>
    </source>
</evidence>
<dbReference type="EMBL" id="BNEA01000015">
    <property type="protein sequence ID" value="GHI54964.1"/>
    <property type="molecule type" value="Genomic_DNA"/>
</dbReference>
<gene>
    <name evidence="2" type="ORF">Srubr_48100</name>
</gene>
<accession>A0ABQ3RGH7</accession>
<dbReference type="Proteomes" id="UP000646738">
    <property type="component" value="Unassembled WGS sequence"/>
</dbReference>
<reference evidence="3" key="1">
    <citation type="submission" date="2023-07" db="EMBL/GenBank/DDBJ databases">
        <title>Whole genome shotgun sequence of Streptomyces achromogenes subsp. rubradiris NBRC 14000.</title>
        <authorList>
            <person name="Komaki H."/>
            <person name="Tamura T."/>
        </authorList>
    </citation>
    <scope>NUCLEOTIDE SEQUENCE [LARGE SCALE GENOMIC DNA]</scope>
    <source>
        <strain evidence="3">NBRC 14000</strain>
    </source>
</reference>